<comment type="caution">
    <text evidence="3">The sequence shown here is derived from an EMBL/GenBank/DDBJ whole genome shotgun (WGS) entry which is preliminary data.</text>
</comment>
<keyword evidence="2" id="KW-0732">Signal</keyword>
<dbReference type="Proteomes" id="UP001153555">
    <property type="component" value="Unassembled WGS sequence"/>
</dbReference>
<evidence type="ECO:0000313" key="3">
    <source>
        <dbReference type="EMBL" id="CAA0807640.1"/>
    </source>
</evidence>
<evidence type="ECO:0000256" key="2">
    <source>
        <dbReference type="SAM" id="SignalP"/>
    </source>
</evidence>
<feature type="compositionally biased region" description="Basic and acidic residues" evidence="1">
    <location>
        <begin position="41"/>
        <end position="58"/>
    </location>
</feature>
<evidence type="ECO:0000256" key="1">
    <source>
        <dbReference type="SAM" id="MobiDB-lite"/>
    </source>
</evidence>
<name>A0A9N7R2T6_STRHE</name>
<dbReference type="PANTHER" id="PTHR35290">
    <property type="entry name" value="PROTEIN CASPARIAN STRIP INTEGRITY FACTOR 1-RELATED"/>
    <property type="match status" value="1"/>
</dbReference>
<dbReference type="PANTHER" id="PTHR35290:SF2">
    <property type="entry name" value="PROTEIN CASPARIAN STRIP INTEGRITY FACTOR 1"/>
    <property type="match status" value="1"/>
</dbReference>
<proteinExistence type="predicted"/>
<accession>A0A9N7R2T6</accession>
<sequence length="92" mass="10210">MGLVLSFKKISLLILLICAAIFHTSFAGSGSVASQEALSTTHHEEKQSSEAIRHDDEVSEIHERLLKVKTNDYGRYDPTPSMSKPPFKLIPN</sequence>
<feature type="region of interest" description="Disordered" evidence="1">
    <location>
        <begin position="33"/>
        <end position="58"/>
    </location>
</feature>
<feature type="chain" id="PRO_5040344950" evidence="2">
    <location>
        <begin position="28"/>
        <end position="92"/>
    </location>
</feature>
<dbReference type="EMBL" id="CACSLK010001140">
    <property type="protein sequence ID" value="CAA0807640.1"/>
    <property type="molecule type" value="Genomic_DNA"/>
</dbReference>
<feature type="region of interest" description="Disordered" evidence="1">
    <location>
        <begin position="72"/>
        <end position="92"/>
    </location>
</feature>
<dbReference type="OrthoDB" id="1936508at2759"/>
<reference evidence="3" key="1">
    <citation type="submission" date="2019-12" db="EMBL/GenBank/DDBJ databases">
        <authorList>
            <person name="Scholes J."/>
        </authorList>
    </citation>
    <scope>NUCLEOTIDE SEQUENCE</scope>
</reference>
<keyword evidence="4" id="KW-1185">Reference proteome</keyword>
<evidence type="ECO:0000313" key="4">
    <source>
        <dbReference type="Proteomes" id="UP001153555"/>
    </source>
</evidence>
<organism evidence="3 4">
    <name type="scientific">Striga hermonthica</name>
    <name type="common">Purple witchweed</name>
    <name type="synonym">Buchnera hermonthica</name>
    <dbReference type="NCBI Taxonomy" id="68872"/>
    <lineage>
        <taxon>Eukaryota</taxon>
        <taxon>Viridiplantae</taxon>
        <taxon>Streptophyta</taxon>
        <taxon>Embryophyta</taxon>
        <taxon>Tracheophyta</taxon>
        <taxon>Spermatophyta</taxon>
        <taxon>Magnoliopsida</taxon>
        <taxon>eudicotyledons</taxon>
        <taxon>Gunneridae</taxon>
        <taxon>Pentapetalae</taxon>
        <taxon>asterids</taxon>
        <taxon>lamiids</taxon>
        <taxon>Lamiales</taxon>
        <taxon>Orobanchaceae</taxon>
        <taxon>Buchnereae</taxon>
        <taxon>Striga</taxon>
    </lineage>
</organism>
<dbReference type="InterPro" id="IPR038974">
    <property type="entry name" value="CIF1/2"/>
</dbReference>
<gene>
    <name evidence="3" type="ORF">SHERM_10357</name>
</gene>
<dbReference type="AlphaFoldDB" id="A0A9N7R2T6"/>
<protein>
    <submittedName>
        <fullName evidence="3">Uncharacterized protein</fullName>
    </submittedName>
</protein>
<feature type="signal peptide" evidence="2">
    <location>
        <begin position="1"/>
        <end position="27"/>
    </location>
</feature>